<evidence type="ECO:0000256" key="7">
    <source>
        <dbReference type="RuleBase" id="RU004057"/>
    </source>
</evidence>
<evidence type="ECO:0000313" key="11">
    <source>
        <dbReference type="EMBL" id="MEE1931689.1"/>
    </source>
</evidence>
<evidence type="ECO:0000259" key="10">
    <source>
        <dbReference type="Pfam" id="PF20560"/>
    </source>
</evidence>
<sequence length="290" mass="31481">MLILIGLFVAAASIFGGFVLSGGSLGPLYQPTELLMIAGAAIGAFIAANNGKAIRATLGAVGKFKRSTGYDKRFYLELLAMMYDLLSKARRESLLAVERDIDDPRQSPVFSKYPRLLDDPLVLGFVVDYLRILISLSIQPHELDELMQHEIEEFEHEAHLPSDALYKVSDGLPAFGIVAAVMGVVKALSAVNVGPDLMGQMIAHALVGTFLGIYLAYGVVAPLACRIERQTAESTKMLHCLRVTLLAHLQGIPPQLSVEFGRKALHIIERPGADELEQYVRGGRPEVATA</sequence>
<feature type="transmembrane region" description="Helical" evidence="8">
    <location>
        <begin position="172"/>
        <end position="191"/>
    </location>
</feature>
<organism evidence="11 12">
    <name type="scientific">Pseudomonas ulcerans</name>
    <dbReference type="NCBI Taxonomy" id="3115852"/>
    <lineage>
        <taxon>Bacteria</taxon>
        <taxon>Pseudomonadati</taxon>
        <taxon>Pseudomonadota</taxon>
        <taxon>Gammaproteobacteria</taxon>
        <taxon>Pseudomonadales</taxon>
        <taxon>Pseudomonadaceae</taxon>
        <taxon>Pseudomonas</taxon>
    </lineage>
</organism>
<dbReference type="PANTHER" id="PTHR30433:SF4">
    <property type="entry name" value="MOTILITY PROTEIN A"/>
    <property type="match status" value="1"/>
</dbReference>
<comment type="subcellular location">
    <subcellularLocation>
        <location evidence="1">Cell membrane</location>
        <topology evidence="1">Multi-pass membrane protein</topology>
    </subcellularLocation>
    <subcellularLocation>
        <location evidence="7">Membrane</location>
        <topology evidence="7">Multi-pass membrane protein</topology>
    </subcellularLocation>
</comment>
<reference evidence="11 12" key="1">
    <citation type="submission" date="2024-01" db="EMBL/GenBank/DDBJ databases">
        <title>Unpublished Manusciprt.</title>
        <authorList>
            <person name="Duman M."/>
            <person name="Valdes E.G."/>
            <person name="Ajmi N."/>
            <person name="Altun S."/>
            <person name="Saticioglu I.B."/>
        </authorList>
    </citation>
    <scope>NUCLEOTIDE SEQUENCE [LARGE SCALE GENOMIC DNA]</scope>
    <source>
        <strain evidence="11 12">148P</strain>
    </source>
</reference>
<dbReference type="Pfam" id="PF01618">
    <property type="entry name" value="MotA_ExbB"/>
    <property type="match status" value="1"/>
</dbReference>
<evidence type="ECO:0000256" key="1">
    <source>
        <dbReference type="ARBA" id="ARBA00004651"/>
    </source>
</evidence>
<dbReference type="InterPro" id="IPR022522">
    <property type="entry name" value="Flagellar_motor_stator_MotA"/>
</dbReference>
<keyword evidence="11" id="KW-0282">Flagellum</keyword>
<dbReference type="InterPro" id="IPR046786">
    <property type="entry name" value="MotA_N"/>
</dbReference>
<evidence type="ECO:0000256" key="5">
    <source>
        <dbReference type="ARBA" id="ARBA00022989"/>
    </source>
</evidence>
<proteinExistence type="inferred from homology"/>
<protein>
    <submittedName>
        <fullName evidence="11">Flagellar motor stator protein MotA</fullName>
    </submittedName>
</protein>
<dbReference type="EMBL" id="JAZDQJ010000001">
    <property type="protein sequence ID" value="MEE1931689.1"/>
    <property type="molecule type" value="Genomic_DNA"/>
</dbReference>
<comment type="caution">
    <text evidence="11">The sequence shown here is derived from an EMBL/GenBank/DDBJ whole genome shotgun (WGS) entry which is preliminary data.</text>
</comment>
<feature type="domain" description="MotA/TolQ/ExbB proton channel" evidence="9">
    <location>
        <begin position="138"/>
        <end position="236"/>
    </location>
</feature>
<feature type="transmembrane region" description="Helical" evidence="8">
    <location>
        <begin position="31"/>
        <end position="48"/>
    </location>
</feature>
<keyword evidence="5 8" id="KW-1133">Transmembrane helix</keyword>
<accession>A0ABU7HJJ7</accession>
<keyword evidence="4" id="KW-0283">Flagellar rotation</keyword>
<dbReference type="PANTHER" id="PTHR30433">
    <property type="entry name" value="CHEMOTAXIS PROTEIN MOTA"/>
    <property type="match status" value="1"/>
</dbReference>
<evidence type="ECO:0000256" key="4">
    <source>
        <dbReference type="ARBA" id="ARBA00022779"/>
    </source>
</evidence>
<evidence type="ECO:0000256" key="6">
    <source>
        <dbReference type="ARBA" id="ARBA00023136"/>
    </source>
</evidence>
<keyword evidence="11" id="KW-0966">Cell projection</keyword>
<dbReference type="RefSeq" id="WP_330072674.1">
    <property type="nucleotide sequence ID" value="NZ_JAZDQJ010000001.1"/>
</dbReference>
<keyword evidence="3 8" id="KW-0812">Transmembrane</keyword>
<dbReference type="InterPro" id="IPR002898">
    <property type="entry name" value="MotA_ExbB_proton_chnl"/>
</dbReference>
<feature type="transmembrane region" description="Helical" evidence="8">
    <location>
        <begin position="197"/>
        <end position="220"/>
    </location>
</feature>
<evidence type="ECO:0000313" key="12">
    <source>
        <dbReference type="Proteomes" id="UP001335100"/>
    </source>
</evidence>
<gene>
    <name evidence="11" type="primary">motA</name>
    <name evidence="11" type="ORF">V0R50_00540</name>
</gene>
<keyword evidence="12" id="KW-1185">Reference proteome</keyword>
<keyword evidence="11" id="KW-0969">Cilium</keyword>
<evidence type="ECO:0000256" key="8">
    <source>
        <dbReference type="SAM" id="Phobius"/>
    </source>
</evidence>
<dbReference type="NCBIfam" id="TIGR03818">
    <property type="entry name" value="MotA1"/>
    <property type="match status" value="1"/>
</dbReference>
<keyword evidence="6 8" id="KW-0472">Membrane</keyword>
<dbReference type="Proteomes" id="UP001335100">
    <property type="component" value="Unassembled WGS sequence"/>
</dbReference>
<name>A0ABU7HJJ7_9PSED</name>
<keyword evidence="7" id="KW-0653">Protein transport</keyword>
<comment type="similarity">
    <text evidence="7">Belongs to the exbB/tolQ family.</text>
</comment>
<evidence type="ECO:0000256" key="2">
    <source>
        <dbReference type="ARBA" id="ARBA00022475"/>
    </source>
</evidence>
<evidence type="ECO:0000259" key="9">
    <source>
        <dbReference type="Pfam" id="PF01618"/>
    </source>
</evidence>
<dbReference type="InterPro" id="IPR047055">
    <property type="entry name" value="MotA-like"/>
</dbReference>
<feature type="domain" description="Motility protein A N-terminal" evidence="10">
    <location>
        <begin position="4"/>
        <end position="92"/>
    </location>
</feature>
<keyword evidence="7" id="KW-0813">Transport</keyword>
<dbReference type="Pfam" id="PF20560">
    <property type="entry name" value="MotA_N"/>
    <property type="match status" value="1"/>
</dbReference>
<evidence type="ECO:0000256" key="3">
    <source>
        <dbReference type="ARBA" id="ARBA00022692"/>
    </source>
</evidence>
<keyword evidence="2" id="KW-1003">Cell membrane</keyword>